<gene>
    <name evidence="2" type="ORF">SI7747_07009760</name>
</gene>
<dbReference type="PANTHER" id="PTHR14237">
    <property type="entry name" value="MOLYBDOPTERIN COFACTOR SULFURASE MOSC"/>
    <property type="match status" value="1"/>
</dbReference>
<accession>A0A7I8IZF8</accession>
<name>A0A7I8IZF8_SPIIN</name>
<proteinExistence type="predicted"/>
<dbReference type="EMBL" id="LR743594">
    <property type="protein sequence ID" value="CAA2623855.1"/>
    <property type="molecule type" value="Genomic_DNA"/>
</dbReference>
<feature type="region of interest" description="Disordered" evidence="1">
    <location>
        <begin position="231"/>
        <end position="270"/>
    </location>
</feature>
<dbReference type="SUPFAM" id="SSF53383">
    <property type="entry name" value="PLP-dependent transferases"/>
    <property type="match status" value="1"/>
</dbReference>
<organism evidence="2">
    <name type="scientific">Spirodela intermedia</name>
    <name type="common">Intermediate duckweed</name>
    <dbReference type="NCBI Taxonomy" id="51605"/>
    <lineage>
        <taxon>Eukaryota</taxon>
        <taxon>Viridiplantae</taxon>
        <taxon>Streptophyta</taxon>
        <taxon>Embryophyta</taxon>
        <taxon>Tracheophyta</taxon>
        <taxon>Spermatophyta</taxon>
        <taxon>Magnoliopsida</taxon>
        <taxon>Liliopsida</taxon>
        <taxon>Araceae</taxon>
        <taxon>Lemnoideae</taxon>
        <taxon>Spirodela</taxon>
    </lineage>
</organism>
<reference evidence="2 3" key="1">
    <citation type="submission" date="2019-12" db="EMBL/GenBank/DDBJ databases">
        <authorList>
            <person name="Scholz U."/>
            <person name="Mascher M."/>
            <person name="Fiebig A."/>
        </authorList>
    </citation>
    <scope>NUCLEOTIDE SEQUENCE</scope>
</reference>
<keyword evidence="3" id="KW-1185">Reference proteome</keyword>
<dbReference type="PANTHER" id="PTHR14237:SF88">
    <property type="entry name" value="PYRIDOXAL PHOSPHATE (PLP)-DEPENDENT TRANSFERASES SUPERFAMILY PROTEIN"/>
    <property type="match status" value="1"/>
</dbReference>
<dbReference type="InterPro" id="IPR015424">
    <property type="entry name" value="PyrdxlP-dep_Trfase"/>
</dbReference>
<dbReference type="Gene3D" id="3.40.640.10">
    <property type="entry name" value="Type I PLP-dependent aspartate aminotransferase-like (Major domain)"/>
    <property type="match status" value="1"/>
</dbReference>
<dbReference type="EMBL" id="CACRZD030000007">
    <property type="protein sequence ID" value="CAA6663375.1"/>
    <property type="molecule type" value="Genomic_DNA"/>
</dbReference>
<dbReference type="Proteomes" id="UP001189122">
    <property type="component" value="Unassembled WGS sequence"/>
</dbReference>
<dbReference type="InterPro" id="IPR015421">
    <property type="entry name" value="PyrdxlP-dep_Trfase_major"/>
</dbReference>
<evidence type="ECO:0000313" key="3">
    <source>
        <dbReference type="Proteomes" id="UP001189122"/>
    </source>
</evidence>
<evidence type="ECO:0000313" key="2">
    <source>
        <dbReference type="EMBL" id="CAA2623855.1"/>
    </source>
</evidence>
<evidence type="ECO:0000256" key="1">
    <source>
        <dbReference type="SAM" id="MobiDB-lite"/>
    </source>
</evidence>
<protein>
    <submittedName>
        <fullName evidence="2">Uncharacterized protein</fullName>
    </submittedName>
</protein>
<feature type="compositionally biased region" description="Basic and acidic residues" evidence="1">
    <location>
        <begin position="231"/>
        <end position="254"/>
    </location>
</feature>
<dbReference type="AlphaFoldDB" id="A0A7I8IZF8"/>
<sequence length="428" mass="48296">MEAAIRKRIMRFLNFSEEEYSMVCTASRASAFKLLGETYPFQTNRRLLTVYDHESEAVAAVLESSLRRGAKATAADFSWPSLRIRSASLNKTIISKRKNAKNRGLMIFPLQSMISGARYSYQWMRLAQENGWHVALDACAMGPKDMDTFGISLIQPDFLICSFFKIFGENPAGFAALLVRRSSGSIVESSMTTARSAGIVSIVPARAPSHLRRDCSDLDSSGDLGQIARARRSDTANRRDLDRNPSEISDRSEGPEIQQTIEEERTEQEATEVECRGLNHADSLGLMLIKWQTPIHHQLVGQRAHQAAASTLGEGEHSGQNLRTRVKFDRGPAVAFNVFDWKGERIDPALVQKLADRSNISLSCGFLRNIWFSQKHERNSDAVRLLGFLTSFEDAYRLWAFVAKFSDADFVERERWRYLALNQKMVEI</sequence>